<keyword evidence="2" id="KW-0378">Hydrolase</keyword>
<dbReference type="PANTHER" id="PTHR43194">
    <property type="entry name" value="HYDROLASE ALPHA/BETA FOLD FAMILY"/>
    <property type="match status" value="1"/>
</dbReference>
<evidence type="ECO:0000259" key="1">
    <source>
        <dbReference type="Pfam" id="PF12697"/>
    </source>
</evidence>
<reference evidence="2 3" key="1">
    <citation type="journal article" date="2015" name="MBio">
        <title>Enzymatic Degradation of Phenazines Can Generate Energy and Protect Sensitive Organisms from Toxicity.</title>
        <authorList>
            <person name="Costa K.C."/>
            <person name="Bergkessel M."/>
            <person name="Saunders S."/>
            <person name="Korlach J."/>
            <person name="Newman D.K."/>
        </authorList>
    </citation>
    <scope>NUCLEOTIDE SEQUENCE [LARGE SCALE GENOMIC DNA]</scope>
    <source>
        <strain evidence="2 3">CT6</strain>
    </source>
</reference>
<organism evidence="2 3">
    <name type="scientific">Mycolicibacterium fortuitum</name>
    <name type="common">Mycobacterium fortuitum</name>
    <dbReference type="NCBI Taxonomy" id="1766"/>
    <lineage>
        <taxon>Bacteria</taxon>
        <taxon>Bacillati</taxon>
        <taxon>Actinomycetota</taxon>
        <taxon>Actinomycetes</taxon>
        <taxon>Mycobacteriales</taxon>
        <taxon>Mycobacteriaceae</taxon>
        <taxon>Mycolicibacterium</taxon>
    </lineage>
</organism>
<protein>
    <submittedName>
        <fullName evidence="2">Alpha/beta hydrolase fold containing protein</fullName>
    </submittedName>
</protein>
<dbReference type="SUPFAM" id="SSF53474">
    <property type="entry name" value="alpha/beta-Hydrolases"/>
    <property type="match status" value="1"/>
</dbReference>
<accession>A0A0N9Y616</accession>
<keyword evidence="3" id="KW-1185">Reference proteome</keyword>
<dbReference type="Gene3D" id="3.40.50.1820">
    <property type="entry name" value="alpha/beta hydrolase"/>
    <property type="match status" value="1"/>
</dbReference>
<sequence length="271" mass="28718">MTFTPPLTGTVEYNRAGTTLSHRARPGTGIPLVVVPGVMADAATWQPVADAIELPNPVVILNRRGRSPSGTLGTDYSVGVEIADLGHTLDQLGPVHLFGWSYGALIALETALDTTHIRSVIAYEPVGRPFAPNVIPQLRRAITAGDLDQAVTLVNTEVSGFPDAYVAELRRSPAWPVLRTLAAPLADELAAINSYQPEFGDYRRIDIPATLVLGALNQDRAPYGTAFTPFADALPQAKIVRLPGQGHLAHVEVPADLARAITAAVQAAESG</sequence>
<dbReference type="AlphaFoldDB" id="A0A0N9Y616"/>
<dbReference type="KEGG" id="mft:XA26_28010"/>
<dbReference type="Pfam" id="PF12697">
    <property type="entry name" value="Abhydrolase_6"/>
    <property type="match status" value="1"/>
</dbReference>
<dbReference type="STRING" id="1766.XA26_28010"/>
<dbReference type="InterPro" id="IPR000073">
    <property type="entry name" value="AB_hydrolase_1"/>
</dbReference>
<dbReference type="InterPro" id="IPR050228">
    <property type="entry name" value="Carboxylesterase_BioH"/>
</dbReference>
<dbReference type="InterPro" id="IPR029058">
    <property type="entry name" value="AB_hydrolase_fold"/>
</dbReference>
<evidence type="ECO:0000313" key="3">
    <source>
        <dbReference type="Proteomes" id="UP000057134"/>
    </source>
</evidence>
<dbReference type="Proteomes" id="UP000057134">
    <property type="component" value="Chromosome"/>
</dbReference>
<evidence type="ECO:0000313" key="2">
    <source>
        <dbReference type="EMBL" id="ALI26636.1"/>
    </source>
</evidence>
<dbReference type="PANTHER" id="PTHR43194:SF2">
    <property type="entry name" value="PEROXISOMAL MEMBRANE PROTEIN LPX1"/>
    <property type="match status" value="1"/>
</dbReference>
<dbReference type="PATRIC" id="fig|1766.6.peg.2779"/>
<feature type="domain" description="AB hydrolase-1" evidence="1">
    <location>
        <begin position="32"/>
        <end position="260"/>
    </location>
</feature>
<gene>
    <name evidence="2" type="ORF">XA26_28010</name>
</gene>
<proteinExistence type="predicted"/>
<dbReference type="RefSeq" id="WP_054602165.1">
    <property type="nucleotide sequence ID" value="NZ_CP011269.1"/>
</dbReference>
<name>A0A0N9Y616_MYCFO</name>
<dbReference type="EMBL" id="CP011269">
    <property type="protein sequence ID" value="ALI26636.1"/>
    <property type="molecule type" value="Genomic_DNA"/>
</dbReference>
<dbReference type="GO" id="GO:0016787">
    <property type="term" value="F:hydrolase activity"/>
    <property type="evidence" value="ECO:0007669"/>
    <property type="project" value="UniProtKB-KW"/>
</dbReference>